<evidence type="ECO:0000256" key="1">
    <source>
        <dbReference type="SAM" id="MobiDB-lite"/>
    </source>
</evidence>
<feature type="compositionally biased region" description="Polar residues" evidence="1">
    <location>
        <begin position="345"/>
        <end position="366"/>
    </location>
</feature>
<keyword evidence="2" id="KW-0472">Membrane</keyword>
<keyword evidence="4" id="KW-1185">Reference proteome</keyword>
<dbReference type="AlphaFoldDB" id="A0AAD7KDC2"/>
<feature type="region of interest" description="Disordered" evidence="1">
    <location>
        <begin position="325"/>
        <end position="457"/>
    </location>
</feature>
<organism evidence="3 4">
    <name type="scientific">Mycena metata</name>
    <dbReference type="NCBI Taxonomy" id="1033252"/>
    <lineage>
        <taxon>Eukaryota</taxon>
        <taxon>Fungi</taxon>
        <taxon>Dikarya</taxon>
        <taxon>Basidiomycota</taxon>
        <taxon>Agaricomycotina</taxon>
        <taxon>Agaricomycetes</taxon>
        <taxon>Agaricomycetidae</taxon>
        <taxon>Agaricales</taxon>
        <taxon>Marasmiineae</taxon>
        <taxon>Mycenaceae</taxon>
        <taxon>Mycena</taxon>
    </lineage>
</organism>
<comment type="caution">
    <text evidence="3">The sequence shown here is derived from an EMBL/GenBank/DDBJ whole genome shotgun (WGS) entry which is preliminary data.</text>
</comment>
<evidence type="ECO:0000256" key="2">
    <source>
        <dbReference type="SAM" id="Phobius"/>
    </source>
</evidence>
<keyword evidence="2" id="KW-1133">Transmembrane helix</keyword>
<feature type="compositionally biased region" description="Low complexity" evidence="1">
    <location>
        <begin position="12"/>
        <end position="127"/>
    </location>
</feature>
<feature type="region of interest" description="Disordered" evidence="1">
    <location>
        <begin position="1"/>
        <end position="127"/>
    </location>
</feature>
<sequence length="457" mass="46191">MNFPRQTATNDSLSDSASASPTPASVPSESVASAAQPSLARAASLNDTNSDTQSDQQSASASSAAASSSGASASSSASLSDPPPSSTSHSSSKSSSDQAQLSSSSSLPSSSASPNPSSSSQSANPSSSANVSLLVSASASAVSGTSASTITGSANVTTILSTDSNGQVVTITTTPPTLSTAPASVTAAQRTAIIAGATAGGVGLVLFLLAAVFVYRRHKSRRQEFSEAVGRVRREAQGAGGMGLLDEEGFEDDDAVPMRRYRDDGASHSRSLSSLGPPQSPAPSLFRQRAETGSLFREEGVWPPPQGTHFVDPLVGVGTGEGLGTLVDDIMGPDPTHAKDRGNIPSMSSATSSMYADPFRSTSHPSAPSDPSLYFDRRGASSSMSIHSQQTSGHHSQQSSGSRPATPQSLLGLPAGAAGTPKKPSPLAHPVNPPSSATWLTRSPKKPAARLSESSEG</sequence>
<evidence type="ECO:0000313" key="3">
    <source>
        <dbReference type="EMBL" id="KAJ7783337.1"/>
    </source>
</evidence>
<feature type="compositionally biased region" description="Low complexity" evidence="1">
    <location>
        <begin position="381"/>
        <end position="402"/>
    </location>
</feature>
<proteinExistence type="predicted"/>
<name>A0AAD7KDC2_9AGAR</name>
<feature type="compositionally biased region" description="Polar residues" evidence="1">
    <location>
        <begin position="1"/>
        <end position="11"/>
    </location>
</feature>
<dbReference type="EMBL" id="JARKIB010000003">
    <property type="protein sequence ID" value="KAJ7783337.1"/>
    <property type="molecule type" value="Genomic_DNA"/>
</dbReference>
<feature type="compositionally biased region" description="Polar residues" evidence="1">
    <location>
        <begin position="268"/>
        <end position="277"/>
    </location>
</feature>
<dbReference type="Proteomes" id="UP001215598">
    <property type="component" value="Unassembled WGS sequence"/>
</dbReference>
<protein>
    <submittedName>
        <fullName evidence="3">Uncharacterized protein</fullName>
    </submittedName>
</protein>
<feature type="region of interest" description="Disordered" evidence="1">
    <location>
        <begin position="260"/>
        <end position="287"/>
    </location>
</feature>
<accession>A0AAD7KDC2</accession>
<gene>
    <name evidence="3" type="ORF">B0H16DRAFT_1496422</name>
</gene>
<evidence type="ECO:0000313" key="4">
    <source>
        <dbReference type="Proteomes" id="UP001215598"/>
    </source>
</evidence>
<feature type="transmembrane region" description="Helical" evidence="2">
    <location>
        <begin position="192"/>
        <end position="215"/>
    </location>
</feature>
<keyword evidence="2" id="KW-0812">Transmembrane</keyword>
<reference evidence="3" key="1">
    <citation type="submission" date="2023-03" db="EMBL/GenBank/DDBJ databases">
        <title>Massive genome expansion in bonnet fungi (Mycena s.s.) driven by repeated elements and novel gene families across ecological guilds.</title>
        <authorList>
            <consortium name="Lawrence Berkeley National Laboratory"/>
            <person name="Harder C.B."/>
            <person name="Miyauchi S."/>
            <person name="Viragh M."/>
            <person name="Kuo A."/>
            <person name="Thoen E."/>
            <person name="Andreopoulos B."/>
            <person name="Lu D."/>
            <person name="Skrede I."/>
            <person name="Drula E."/>
            <person name="Henrissat B."/>
            <person name="Morin E."/>
            <person name="Kohler A."/>
            <person name="Barry K."/>
            <person name="LaButti K."/>
            <person name="Morin E."/>
            <person name="Salamov A."/>
            <person name="Lipzen A."/>
            <person name="Mereny Z."/>
            <person name="Hegedus B."/>
            <person name="Baldrian P."/>
            <person name="Stursova M."/>
            <person name="Weitz H."/>
            <person name="Taylor A."/>
            <person name="Grigoriev I.V."/>
            <person name="Nagy L.G."/>
            <person name="Martin F."/>
            <person name="Kauserud H."/>
        </authorList>
    </citation>
    <scope>NUCLEOTIDE SEQUENCE</scope>
    <source>
        <strain evidence="3">CBHHK182m</strain>
    </source>
</reference>